<dbReference type="Pfam" id="PF03947">
    <property type="entry name" value="Ribosomal_L2_C"/>
    <property type="match status" value="1"/>
</dbReference>
<feature type="compositionally biased region" description="Basic residues" evidence="6">
    <location>
        <begin position="259"/>
        <end position="276"/>
    </location>
</feature>
<dbReference type="FunFam" id="2.30.30.30:FF:000001">
    <property type="entry name" value="50S ribosomal protein L2"/>
    <property type="match status" value="1"/>
</dbReference>
<dbReference type="EMBL" id="PEZW01000018">
    <property type="protein sequence ID" value="PIS07533.1"/>
    <property type="molecule type" value="Genomic_DNA"/>
</dbReference>
<dbReference type="InterPro" id="IPR005880">
    <property type="entry name" value="Ribosomal_uL2_bac/org-type"/>
</dbReference>
<comment type="caution">
    <text evidence="9">The sequence shown here is derived from an EMBL/GenBank/DDBJ whole genome shotgun (WGS) entry which is preliminary data.</text>
</comment>
<evidence type="ECO:0000256" key="4">
    <source>
        <dbReference type="ARBA" id="ARBA00035242"/>
    </source>
</evidence>
<dbReference type="PANTHER" id="PTHR13691:SF5">
    <property type="entry name" value="LARGE RIBOSOMAL SUBUNIT PROTEIN UL2M"/>
    <property type="match status" value="1"/>
</dbReference>
<protein>
    <recommendedName>
        <fullName evidence="4">Large ribosomal subunit protein uL2</fullName>
    </recommendedName>
    <alternativeName>
        <fullName evidence="5">50S ribosomal protein L2</fullName>
    </alternativeName>
</protein>
<sequence length="276" mass="29963">MPTIRVKPTTNARRKMSYLKFTGDKTKATKSLTVGMKRTSGRNHAGQLVVNHKGGGAKRKYRLVDFSLVSRLGKKGTVKSIEYDPNRTADIALIDFADSGLAYIIAPDGLKKDDTIICDEKTTVRPGNRMKLKNMPPSTQIHNIEMTPGRGGQICRSAGSFATLLGRDGDYVQIRLMSSEVRKVSAEGFASVGVVSNIDHSKVLIGKAGRKRHMGVKPTVLGKSKNPVDHPHGGGEGHTSIGLKYPKTPWGAPALGPRTRNKKKAGSKLVLSRRKK</sequence>
<feature type="compositionally biased region" description="Basic and acidic residues" evidence="6">
    <location>
        <begin position="226"/>
        <end position="235"/>
    </location>
</feature>
<dbReference type="Proteomes" id="UP000231382">
    <property type="component" value="Unassembled WGS sequence"/>
</dbReference>
<dbReference type="InterPro" id="IPR014726">
    <property type="entry name" value="Ribosomal_uL2_dom3"/>
</dbReference>
<dbReference type="GO" id="GO:0015934">
    <property type="term" value="C:large ribosomal subunit"/>
    <property type="evidence" value="ECO:0007669"/>
    <property type="project" value="InterPro"/>
</dbReference>
<feature type="domain" description="Large ribosomal subunit protein uL2 C-terminal" evidence="7">
    <location>
        <begin position="124"/>
        <end position="253"/>
    </location>
</feature>
<accession>A0A2H0W613</accession>
<dbReference type="InterPro" id="IPR022666">
    <property type="entry name" value="Ribosomal_uL2_RNA-bd_dom"/>
</dbReference>
<dbReference type="AlphaFoldDB" id="A0A2H0W613"/>
<dbReference type="GO" id="GO:0002181">
    <property type="term" value="P:cytoplasmic translation"/>
    <property type="evidence" value="ECO:0007669"/>
    <property type="project" value="TreeGrafter"/>
</dbReference>
<evidence type="ECO:0000256" key="2">
    <source>
        <dbReference type="ARBA" id="ARBA00022980"/>
    </source>
</evidence>
<dbReference type="GO" id="GO:0016740">
    <property type="term" value="F:transferase activity"/>
    <property type="evidence" value="ECO:0007669"/>
    <property type="project" value="InterPro"/>
</dbReference>
<feature type="region of interest" description="Disordered" evidence="6">
    <location>
        <begin position="218"/>
        <end position="276"/>
    </location>
</feature>
<comment type="similarity">
    <text evidence="1">Belongs to the universal ribosomal protein uL2 family.</text>
</comment>
<evidence type="ECO:0000313" key="10">
    <source>
        <dbReference type="Proteomes" id="UP000231382"/>
    </source>
</evidence>
<evidence type="ECO:0000259" key="7">
    <source>
        <dbReference type="SMART" id="SM01382"/>
    </source>
</evidence>
<proteinExistence type="inferred from homology"/>
<dbReference type="PIRSF" id="PIRSF002158">
    <property type="entry name" value="Ribosomal_L2"/>
    <property type="match status" value="1"/>
</dbReference>
<keyword evidence="2 9" id="KW-0689">Ribosomal protein</keyword>
<dbReference type="InterPro" id="IPR008991">
    <property type="entry name" value="Translation_prot_SH3-like_sf"/>
</dbReference>
<reference evidence="10" key="1">
    <citation type="submission" date="2017-09" db="EMBL/GenBank/DDBJ databases">
        <title>Depth-based differentiation of microbial function through sediment-hosted aquifers and enrichment of novel symbionts in the deep terrestrial subsurface.</title>
        <authorList>
            <person name="Probst A.J."/>
            <person name="Ladd B."/>
            <person name="Jarett J.K."/>
            <person name="Geller-Mcgrath D.E."/>
            <person name="Sieber C.M.K."/>
            <person name="Emerson J.B."/>
            <person name="Anantharaman K."/>
            <person name="Thomas B.C."/>
            <person name="Malmstrom R."/>
            <person name="Stieglmeier M."/>
            <person name="Klingl A."/>
            <person name="Woyke T."/>
            <person name="Ryan C.M."/>
            <person name="Banfield J.F."/>
        </authorList>
    </citation>
    <scope>NUCLEOTIDE SEQUENCE [LARGE SCALE GENOMIC DNA]</scope>
</reference>
<dbReference type="SUPFAM" id="SSF50104">
    <property type="entry name" value="Translation proteins SH3-like domain"/>
    <property type="match status" value="1"/>
</dbReference>
<dbReference type="InterPro" id="IPR014722">
    <property type="entry name" value="Rib_uL2_dom2"/>
</dbReference>
<evidence type="ECO:0000259" key="8">
    <source>
        <dbReference type="SMART" id="SM01383"/>
    </source>
</evidence>
<dbReference type="SMART" id="SM01382">
    <property type="entry name" value="Ribosomal_L2_C"/>
    <property type="match status" value="1"/>
</dbReference>
<evidence type="ECO:0000256" key="5">
    <source>
        <dbReference type="ARBA" id="ARBA00035459"/>
    </source>
</evidence>
<dbReference type="Gene3D" id="2.40.50.140">
    <property type="entry name" value="Nucleic acid-binding proteins"/>
    <property type="match status" value="1"/>
</dbReference>
<evidence type="ECO:0000256" key="6">
    <source>
        <dbReference type="SAM" id="MobiDB-lite"/>
    </source>
</evidence>
<dbReference type="NCBIfam" id="TIGR01171">
    <property type="entry name" value="rplB_bact"/>
    <property type="match status" value="1"/>
</dbReference>
<evidence type="ECO:0000313" key="9">
    <source>
        <dbReference type="EMBL" id="PIS07533.1"/>
    </source>
</evidence>
<dbReference type="GO" id="GO:0003723">
    <property type="term" value="F:RNA binding"/>
    <property type="evidence" value="ECO:0007669"/>
    <property type="project" value="InterPro"/>
</dbReference>
<feature type="domain" description="Large ribosomal subunit protein uL2 RNA-binding" evidence="8">
    <location>
        <begin position="41"/>
        <end position="118"/>
    </location>
</feature>
<dbReference type="InterPro" id="IPR012340">
    <property type="entry name" value="NA-bd_OB-fold"/>
</dbReference>
<dbReference type="SMART" id="SM01383">
    <property type="entry name" value="Ribosomal_L2"/>
    <property type="match status" value="1"/>
</dbReference>
<dbReference type="Gene3D" id="4.10.950.10">
    <property type="entry name" value="Ribosomal protein L2, domain 3"/>
    <property type="match status" value="1"/>
</dbReference>
<dbReference type="Gene3D" id="2.30.30.30">
    <property type="match status" value="1"/>
</dbReference>
<keyword evidence="3" id="KW-0687">Ribonucleoprotein</keyword>
<evidence type="ECO:0000256" key="1">
    <source>
        <dbReference type="ARBA" id="ARBA00005636"/>
    </source>
</evidence>
<gene>
    <name evidence="9" type="ORF">COT78_02430</name>
</gene>
<dbReference type="SUPFAM" id="SSF50249">
    <property type="entry name" value="Nucleic acid-binding proteins"/>
    <property type="match status" value="1"/>
</dbReference>
<evidence type="ECO:0000256" key="3">
    <source>
        <dbReference type="ARBA" id="ARBA00023274"/>
    </source>
</evidence>
<dbReference type="InterPro" id="IPR002171">
    <property type="entry name" value="Ribosomal_uL2"/>
</dbReference>
<dbReference type="InterPro" id="IPR022669">
    <property type="entry name" value="Ribosomal_uL2_C"/>
</dbReference>
<dbReference type="FunFam" id="4.10.950.10:FF:000001">
    <property type="entry name" value="50S ribosomal protein L2"/>
    <property type="match status" value="1"/>
</dbReference>
<dbReference type="Pfam" id="PF00181">
    <property type="entry name" value="Ribosomal_L2_N"/>
    <property type="match status" value="1"/>
</dbReference>
<dbReference type="GO" id="GO:0003735">
    <property type="term" value="F:structural constituent of ribosome"/>
    <property type="evidence" value="ECO:0007669"/>
    <property type="project" value="InterPro"/>
</dbReference>
<organism evidence="9 10">
    <name type="scientific">Candidatus Berkelbacteria bacterium CG10_big_fil_rev_8_21_14_0_10_43_13</name>
    <dbReference type="NCBI Taxonomy" id="1974514"/>
    <lineage>
        <taxon>Bacteria</taxon>
        <taxon>Candidatus Berkelbacteria</taxon>
    </lineage>
</organism>
<dbReference type="PANTHER" id="PTHR13691">
    <property type="entry name" value="RIBOSOMAL PROTEIN L2"/>
    <property type="match status" value="1"/>
</dbReference>
<name>A0A2H0W613_9BACT</name>